<sequence>MPPKKSAKEKTQESGKKKEVIWDDDARVLLCKRSEKLPKLSQRKLRKWLLDTHGISVAQSTISDTLKYKEIYLSPDFIPGSTKQGRAAKWAQLERALYEWVVAYQKSVAITGALIKTKAAQYYARLIPQEEQEPEKLDPENWTNGWLEGFQRRTGIKNRRRHGEADSVNLDKLASELPGIQLKTSKYALKDTFNMDETALFWRLQPDTGLATELIAGNKQDKTRVTLVACCNADGSGKIELWVLGQYQNPRALNKINRNLLGCQYRANKKGWMTGAMFKEWLEAFDKQMEGRKVCLLLDNASSHDPSVETQNVEVIFLPPNTTSVIQPLDQGIIRSLKVHYRRRYYNIVLERMEEINREEAIKRWDILDTIHAVVAAWKDGVTDVTISNCFQHSRAKVFGPIENPRRMVSTTVDPETSEHAAVRQESLEPDLPPREGHALVRLESVEPQLPPADDAMEAEVNKIIRQMGYSNRMSISFLLGQENECMTEALPTDDEILEATETAPYEEEGHDADVVETRRREITHKEALAAAKTLEEWAYQQEDLETSSLSTIERALRTVKRLAFKLRVESQEQSQVTDYYPRIQRPAVHSWIKVTSNRS</sequence>
<dbReference type="GO" id="GO:0005634">
    <property type="term" value="C:nucleus"/>
    <property type="evidence" value="ECO:0007669"/>
    <property type="project" value="TreeGrafter"/>
</dbReference>
<dbReference type="PANTHER" id="PTHR19303:SF73">
    <property type="entry name" value="PROTEIN PDC2"/>
    <property type="match status" value="1"/>
</dbReference>
<dbReference type="Pfam" id="PF03184">
    <property type="entry name" value="DDE_1"/>
    <property type="match status" value="1"/>
</dbReference>
<feature type="domain" description="HTH CENPB-type" evidence="3">
    <location>
        <begin position="81"/>
        <end position="160"/>
    </location>
</feature>
<dbReference type="InterPro" id="IPR036397">
    <property type="entry name" value="RNaseH_sf"/>
</dbReference>
<reference evidence="4" key="1">
    <citation type="submission" date="2016-04" db="EMBL/GenBank/DDBJ databases">
        <authorList>
            <person name="Nguyen H.D."/>
            <person name="Samba Siva P."/>
            <person name="Cullis J."/>
            <person name="Levesque C.A."/>
            <person name="Hambleton S."/>
        </authorList>
    </citation>
    <scope>NUCLEOTIDE SEQUENCE</scope>
    <source>
        <strain evidence="4">DAOMC 236422</strain>
    </source>
</reference>
<accession>A0A8X7N969</accession>
<organism evidence="4 5">
    <name type="scientific">Tilletia walkeri</name>
    <dbReference type="NCBI Taxonomy" id="117179"/>
    <lineage>
        <taxon>Eukaryota</taxon>
        <taxon>Fungi</taxon>
        <taxon>Dikarya</taxon>
        <taxon>Basidiomycota</taxon>
        <taxon>Ustilaginomycotina</taxon>
        <taxon>Exobasidiomycetes</taxon>
        <taxon>Tilletiales</taxon>
        <taxon>Tilletiaceae</taxon>
        <taxon>Tilletia</taxon>
    </lineage>
</organism>
<evidence type="ECO:0000313" key="4">
    <source>
        <dbReference type="EMBL" id="KAE8267801.1"/>
    </source>
</evidence>
<dbReference type="Pfam" id="PF03221">
    <property type="entry name" value="HTH_Tnp_Tc5"/>
    <property type="match status" value="1"/>
</dbReference>
<dbReference type="InterPro" id="IPR050863">
    <property type="entry name" value="CenT-Element_Derived"/>
</dbReference>
<protein>
    <recommendedName>
        <fullName evidence="3">HTH CENPB-type domain-containing protein</fullName>
    </recommendedName>
</protein>
<evidence type="ECO:0000256" key="1">
    <source>
        <dbReference type="ARBA" id="ARBA00023125"/>
    </source>
</evidence>
<evidence type="ECO:0000313" key="5">
    <source>
        <dbReference type="Proteomes" id="UP000078113"/>
    </source>
</evidence>
<keyword evidence="1" id="KW-0238">DNA-binding</keyword>
<dbReference type="AlphaFoldDB" id="A0A8X7N969"/>
<feature type="compositionally biased region" description="Basic and acidic residues" evidence="2">
    <location>
        <begin position="417"/>
        <end position="433"/>
    </location>
</feature>
<reference evidence="4" key="2">
    <citation type="journal article" date="2019" name="IMA Fungus">
        <title>Genome sequencing and comparison of five Tilletia species to identify candidate genes for the detection of regulated species infecting wheat.</title>
        <authorList>
            <person name="Nguyen H.D.T."/>
            <person name="Sultana T."/>
            <person name="Kesanakurti P."/>
            <person name="Hambleton S."/>
        </authorList>
    </citation>
    <scope>NUCLEOTIDE SEQUENCE</scope>
    <source>
        <strain evidence="4">DAOMC 236422</strain>
    </source>
</reference>
<feature type="region of interest" description="Disordered" evidence="2">
    <location>
        <begin position="413"/>
        <end position="433"/>
    </location>
</feature>
<dbReference type="InterPro" id="IPR004875">
    <property type="entry name" value="DDE_SF_endonuclease_dom"/>
</dbReference>
<name>A0A8X7N969_9BASI</name>
<dbReference type="PANTHER" id="PTHR19303">
    <property type="entry name" value="TRANSPOSON"/>
    <property type="match status" value="1"/>
</dbReference>
<dbReference type="InterPro" id="IPR009057">
    <property type="entry name" value="Homeodomain-like_sf"/>
</dbReference>
<keyword evidence="5" id="KW-1185">Reference proteome</keyword>
<dbReference type="InterPro" id="IPR006600">
    <property type="entry name" value="HTH_CenpB_DNA-bd_dom"/>
</dbReference>
<evidence type="ECO:0000256" key="2">
    <source>
        <dbReference type="SAM" id="MobiDB-lite"/>
    </source>
</evidence>
<dbReference type="PROSITE" id="PS51253">
    <property type="entry name" value="HTH_CENPB"/>
    <property type="match status" value="1"/>
</dbReference>
<dbReference type="Proteomes" id="UP000078113">
    <property type="component" value="Unassembled WGS sequence"/>
</dbReference>
<dbReference type="SMART" id="SM00674">
    <property type="entry name" value="CENPB"/>
    <property type="match status" value="1"/>
</dbReference>
<dbReference type="SUPFAM" id="SSF46689">
    <property type="entry name" value="Homeodomain-like"/>
    <property type="match status" value="1"/>
</dbReference>
<dbReference type="EMBL" id="LWDG02000197">
    <property type="protein sequence ID" value="KAE8267801.1"/>
    <property type="molecule type" value="Genomic_DNA"/>
</dbReference>
<comment type="caution">
    <text evidence="4">The sequence shown here is derived from an EMBL/GenBank/DDBJ whole genome shotgun (WGS) entry which is preliminary data.</text>
</comment>
<dbReference type="GO" id="GO:0003677">
    <property type="term" value="F:DNA binding"/>
    <property type="evidence" value="ECO:0007669"/>
    <property type="project" value="UniProtKB-KW"/>
</dbReference>
<proteinExistence type="predicted"/>
<gene>
    <name evidence="4" type="ORF">A4X09_0g4548</name>
</gene>
<dbReference type="Gene3D" id="3.30.420.10">
    <property type="entry name" value="Ribonuclease H-like superfamily/Ribonuclease H"/>
    <property type="match status" value="1"/>
</dbReference>
<dbReference type="Gene3D" id="1.10.10.60">
    <property type="entry name" value="Homeodomain-like"/>
    <property type="match status" value="2"/>
</dbReference>
<evidence type="ECO:0000259" key="3">
    <source>
        <dbReference type="PROSITE" id="PS51253"/>
    </source>
</evidence>